<dbReference type="GO" id="GO:0010181">
    <property type="term" value="F:FMN binding"/>
    <property type="evidence" value="ECO:0007669"/>
    <property type="project" value="InterPro"/>
</dbReference>
<dbReference type="SMART" id="SM00849">
    <property type="entry name" value="Lactamase_B"/>
    <property type="match status" value="1"/>
</dbReference>
<dbReference type="Proteomes" id="UP000016630">
    <property type="component" value="Unassembled WGS sequence"/>
</dbReference>
<dbReference type="PIRSF" id="PIRSF005243">
    <property type="entry name" value="ROO"/>
    <property type="match status" value="1"/>
</dbReference>
<sequence length="403" mass="46121">MMYQVPQVTDSVYYVGVNDRSKSLFENMWPLPYGVSYNSYLIVDEKVALIDTVDVCYSEIFFKKLDTVLKGRPIDYLIVDHMEPDHSGSIGLLRQRYPNMQIVGNKKTHGMLEGYHHITEGLLEVKEGDKLSLGKNELTFIFAPMVHWPEVMFTYMPTQQVLFSADAFGTFGTLDGHIFDKDMDLSFRWEEMYRYYACIVGKYGSFVQKVLTKFKEANLPVQYICSTHGPVWTPAHFSEAFDLYDRMSRYEAEEGAVILYGTMYGNTEVLADTIAQGIAAGGIRNVVCHNVAFSPASNILRDIFKYKAVIIGSPTYSNEIFSPIKNIMEMIRLREVKDRYLSVFGSFTWAGQAVKKIVPFAEEMGWEMVGEPLEQKMSTTDELYEKGWELGNKIAERLKADRQ</sequence>
<gene>
    <name evidence="4" type="ORF">HMPREF1555_01361</name>
</gene>
<evidence type="ECO:0000313" key="5">
    <source>
        <dbReference type="Proteomes" id="UP000016630"/>
    </source>
</evidence>
<dbReference type="EMBL" id="AWUW01000098">
    <property type="protein sequence ID" value="ERJ65629.1"/>
    <property type="molecule type" value="Genomic_DNA"/>
</dbReference>
<dbReference type="SUPFAM" id="SSF56281">
    <property type="entry name" value="Metallo-hydrolase/oxidoreductase"/>
    <property type="match status" value="1"/>
</dbReference>
<dbReference type="GO" id="GO:0016491">
    <property type="term" value="F:oxidoreductase activity"/>
    <property type="evidence" value="ECO:0007669"/>
    <property type="project" value="InterPro"/>
</dbReference>
<proteinExistence type="inferred from homology"/>
<dbReference type="InterPro" id="IPR029039">
    <property type="entry name" value="Flavoprotein-like_sf"/>
</dbReference>
<dbReference type="GO" id="GO:0046872">
    <property type="term" value="F:metal ion binding"/>
    <property type="evidence" value="ECO:0007669"/>
    <property type="project" value="InterPro"/>
</dbReference>
<dbReference type="SUPFAM" id="SSF52218">
    <property type="entry name" value="Flavoproteins"/>
    <property type="match status" value="1"/>
</dbReference>
<dbReference type="InterPro" id="IPR008254">
    <property type="entry name" value="Flavodoxin/NO_synth"/>
</dbReference>
<dbReference type="Pfam" id="PF00258">
    <property type="entry name" value="Flavodoxin_1"/>
    <property type="match status" value="1"/>
</dbReference>
<dbReference type="PANTHER" id="PTHR43717">
    <property type="entry name" value="ANAEROBIC NITRIC OXIDE REDUCTASE FLAVORUBREDOXIN"/>
    <property type="match status" value="1"/>
</dbReference>
<name>A0A0E2LQL6_PORGN</name>
<dbReference type="Gene3D" id="3.40.50.360">
    <property type="match status" value="1"/>
</dbReference>
<comment type="caution">
    <text evidence="4">The sequence shown here is derived from an EMBL/GenBank/DDBJ whole genome shotgun (WGS) entry which is preliminary data.</text>
</comment>
<dbReference type="HOGENOM" id="CLU_017490_1_0_10"/>
<feature type="domain" description="Flavodoxin-like" evidence="3">
    <location>
        <begin position="256"/>
        <end position="395"/>
    </location>
</feature>
<accession>A0A0E2LQL6</accession>
<comment type="similarity">
    <text evidence="2">In the N-terminal section; belongs to the zinc metallo-hydrolase group 3 family.</text>
</comment>
<dbReference type="InterPro" id="IPR016440">
    <property type="entry name" value="Rubredoxin-O_OxRdtase"/>
</dbReference>
<dbReference type="PROSITE" id="PS00201">
    <property type="entry name" value="FLAVODOXIN"/>
    <property type="match status" value="1"/>
</dbReference>
<dbReference type="PANTHER" id="PTHR43717:SF1">
    <property type="entry name" value="ANAEROBIC NITRIC OXIDE REDUCTASE FLAVORUBREDOXIN"/>
    <property type="match status" value="1"/>
</dbReference>
<evidence type="ECO:0000256" key="2">
    <source>
        <dbReference type="ARBA" id="ARBA00007121"/>
    </source>
</evidence>
<evidence type="ECO:0000256" key="1">
    <source>
        <dbReference type="ARBA" id="ARBA00001917"/>
    </source>
</evidence>
<protein>
    <submittedName>
        <fullName evidence="4">Metallo-beta-lactamase domain protein</fullName>
    </submittedName>
</protein>
<dbReference type="Pfam" id="PF19583">
    <property type="entry name" value="ODP"/>
    <property type="match status" value="1"/>
</dbReference>
<dbReference type="AlphaFoldDB" id="A0A0E2LQL6"/>
<evidence type="ECO:0000313" key="4">
    <source>
        <dbReference type="EMBL" id="ERJ65629.1"/>
    </source>
</evidence>
<evidence type="ECO:0000259" key="3">
    <source>
        <dbReference type="PROSITE" id="PS50902"/>
    </source>
</evidence>
<dbReference type="PATRIC" id="fig|1227271.3.peg.1193"/>
<reference evidence="4 5" key="1">
    <citation type="submission" date="2013-06" db="EMBL/GenBank/DDBJ databases">
        <authorList>
            <person name="Weinstock G."/>
            <person name="Sodergren E."/>
            <person name="Lobos E.A."/>
            <person name="Fulton L."/>
            <person name="Fulton R."/>
            <person name="Courtney L."/>
            <person name="Fronick C."/>
            <person name="O'Laughlin M."/>
            <person name="Godfrey J."/>
            <person name="Wilson R.M."/>
            <person name="Miner T."/>
            <person name="Farmer C."/>
            <person name="Delehaunty K."/>
            <person name="Cordes M."/>
            <person name="Minx P."/>
            <person name="Tomlinson C."/>
            <person name="Chen J."/>
            <person name="Wollam A."/>
            <person name="Pepin K.H."/>
            <person name="Bhonagiri V."/>
            <person name="Zhang X."/>
            <person name="Warren W."/>
            <person name="Mitreva M."/>
            <person name="Mardis E.R."/>
            <person name="Wilson R.K."/>
        </authorList>
    </citation>
    <scope>NUCLEOTIDE SEQUENCE [LARGE SCALE GENOMIC DNA]</scope>
    <source>
        <strain evidence="4 5">F0570</strain>
    </source>
</reference>
<dbReference type="InterPro" id="IPR001279">
    <property type="entry name" value="Metallo-B-lactamas"/>
</dbReference>
<dbReference type="InterPro" id="IPR045761">
    <property type="entry name" value="ODP_dom"/>
</dbReference>
<dbReference type="CDD" id="cd07709">
    <property type="entry name" value="flavodiiron_proteins_MBL-fold"/>
    <property type="match status" value="1"/>
</dbReference>
<dbReference type="GO" id="GO:0009055">
    <property type="term" value="F:electron transfer activity"/>
    <property type="evidence" value="ECO:0007669"/>
    <property type="project" value="InterPro"/>
</dbReference>
<dbReference type="InterPro" id="IPR001226">
    <property type="entry name" value="Flavodoxin_CS"/>
</dbReference>
<dbReference type="PROSITE" id="PS50902">
    <property type="entry name" value="FLAVODOXIN_LIKE"/>
    <property type="match status" value="1"/>
</dbReference>
<dbReference type="Gene3D" id="3.60.15.10">
    <property type="entry name" value="Ribonuclease Z/Hydroxyacylglutathione hydrolase-like"/>
    <property type="match status" value="1"/>
</dbReference>
<dbReference type="InterPro" id="IPR036866">
    <property type="entry name" value="RibonucZ/Hydroxyglut_hydro"/>
</dbReference>
<comment type="cofactor">
    <cofactor evidence="1">
        <name>FMN</name>
        <dbReference type="ChEBI" id="CHEBI:58210"/>
    </cofactor>
</comment>
<organism evidence="4 5">
    <name type="scientific">Porphyromonas gingivalis F0570</name>
    <dbReference type="NCBI Taxonomy" id="1227271"/>
    <lineage>
        <taxon>Bacteria</taxon>
        <taxon>Pseudomonadati</taxon>
        <taxon>Bacteroidota</taxon>
        <taxon>Bacteroidia</taxon>
        <taxon>Bacteroidales</taxon>
        <taxon>Porphyromonadaceae</taxon>
        <taxon>Porphyromonas</taxon>
    </lineage>
</organism>